<dbReference type="EMBL" id="JBDIME010000024">
    <property type="protein sequence ID" value="MEN2792157.1"/>
    <property type="molecule type" value="Genomic_DNA"/>
</dbReference>
<keyword evidence="10" id="KW-1185">Reference proteome</keyword>
<evidence type="ECO:0000256" key="8">
    <source>
        <dbReference type="RuleBase" id="RU364100"/>
    </source>
</evidence>
<organism evidence="9 10">
    <name type="scientific">Sphingomonas oligophenolica</name>
    <dbReference type="NCBI Taxonomy" id="301154"/>
    <lineage>
        <taxon>Bacteria</taxon>
        <taxon>Pseudomonadati</taxon>
        <taxon>Pseudomonadota</taxon>
        <taxon>Alphaproteobacteria</taxon>
        <taxon>Sphingomonadales</taxon>
        <taxon>Sphingomonadaceae</taxon>
        <taxon>Sphingomonas</taxon>
    </lineage>
</organism>
<evidence type="ECO:0000313" key="9">
    <source>
        <dbReference type="EMBL" id="MEN2792157.1"/>
    </source>
</evidence>
<dbReference type="Gene3D" id="3.90.1680.10">
    <property type="entry name" value="SOS response associated peptidase-like"/>
    <property type="match status" value="1"/>
</dbReference>
<name>A0ABU9Y8N9_9SPHN</name>
<keyword evidence="6" id="KW-0238">DNA-binding</keyword>
<evidence type="ECO:0000313" key="10">
    <source>
        <dbReference type="Proteomes" id="UP001419910"/>
    </source>
</evidence>
<keyword evidence="7" id="KW-0456">Lyase</keyword>
<dbReference type="Pfam" id="PF02586">
    <property type="entry name" value="SRAP"/>
    <property type="match status" value="1"/>
</dbReference>
<evidence type="ECO:0000256" key="4">
    <source>
        <dbReference type="ARBA" id="ARBA00022801"/>
    </source>
</evidence>
<sequence length="199" mass="21603">MCTLYNIKVSPEDLLAHFDAQDDWLVEPEKDYVAPAGPGLVVIQADGARYLIAMRWGFPPPPGAKAPVVNVRNHGSPFWRSALANPAQRCLVPGTEFSEWSAKRDGAKQALHWFSIPSRPVFAFAGVWRPTETGPAFAFLTCDPNPLVGAIHPKAMPVILAEEDHDLWLTGNFDAACGLAAPYPSQLMAMRQADQGPGA</sequence>
<dbReference type="RefSeq" id="WP_343888122.1">
    <property type="nucleotide sequence ID" value="NZ_BAAAEH010000007.1"/>
</dbReference>
<evidence type="ECO:0000256" key="6">
    <source>
        <dbReference type="ARBA" id="ARBA00023125"/>
    </source>
</evidence>
<keyword evidence="4 8" id="KW-0378">Hydrolase</keyword>
<keyword evidence="5" id="KW-0190">Covalent protein-DNA linkage</keyword>
<dbReference type="PANTHER" id="PTHR13604:SF0">
    <property type="entry name" value="ABASIC SITE PROCESSING PROTEIN HMCES"/>
    <property type="match status" value="1"/>
</dbReference>
<dbReference type="InterPro" id="IPR003738">
    <property type="entry name" value="SRAP"/>
</dbReference>
<dbReference type="GO" id="GO:0016787">
    <property type="term" value="F:hydrolase activity"/>
    <property type="evidence" value="ECO:0007669"/>
    <property type="project" value="UniProtKB-KW"/>
</dbReference>
<comment type="caution">
    <text evidence="9">The sequence shown here is derived from an EMBL/GenBank/DDBJ whole genome shotgun (WGS) entry which is preliminary data.</text>
</comment>
<evidence type="ECO:0000256" key="1">
    <source>
        <dbReference type="ARBA" id="ARBA00008136"/>
    </source>
</evidence>
<evidence type="ECO:0000256" key="2">
    <source>
        <dbReference type="ARBA" id="ARBA00022670"/>
    </source>
</evidence>
<dbReference type="Proteomes" id="UP001419910">
    <property type="component" value="Unassembled WGS sequence"/>
</dbReference>
<accession>A0ABU9Y8N9</accession>
<reference evidence="9 10" key="1">
    <citation type="submission" date="2024-05" db="EMBL/GenBank/DDBJ databases">
        <authorList>
            <person name="Liu Q."/>
            <person name="Xin Y.-H."/>
        </authorList>
    </citation>
    <scope>NUCLEOTIDE SEQUENCE [LARGE SCALE GENOMIC DNA]</scope>
    <source>
        <strain evidence="9 10">CGMCC 1.10181</strain>
    </source>
</reference>
<keyword evidence="3" id="KW-0227">DNA damage</keyword>
<dbReference type="SUPFAM" id="SSF143081">
    <property type="entry name" value="BB1717-like"/>
    <property type="match status" value="1"/>
</dbReference>
<proteinExistence type="inferred from homology"/>
<keyword evidence="2 8" id="KW-0645">Protease</keyword>
<evidence type="ECO:0000256" key="5">
    <source>
        <dbReference type="ARBA" id="ARBA00023124"/>
    </source>
</evidence>
<protein>
    <recommendedName>
        <fullName evidence="8">Abasic site processing protein</fullName>
        <ecNumber evidence="8">3.4.-.-</ecNumber>
    </recommendedName>
</protein>
<dbReference type="EC" id="3.4.-.-" evidence="8"/>
<evidence type="ECO:0000256" key="3">
    <source>
        <dbReference type="ARBA" id="ARBA00022763"/>
    </source>
</evidence>
<dbReference type="InterPro" id="IPR036590">
    <property type="entry name" value="SRAP-like"/>
</dbReference>
<comment type="similarity">
    <text evidence="1 8">Belongs to the SOS response-associated peptidase family.</text>
</comment>
<evidence type="ECO:0000256" key="7">
    <source>
        <dbReference type="ARBA" id="ARBA00023239"/>
    </source>
</evidence>
<dbReference type="PANTHER" id="PTHR13604">
    <property type="entry name" value="DC12-RELATED"/>
    <property type="match status" value="1"/>
</dbReference>
<gene>
    <name evidence="9" type="ORF">ABC974_21180</name>
</gene>